<dbReference type="Proteomes" id="UP000663881">
    <property type="component" value="Unassembled WGS sequence"/>
</dbReference>
<protein>
    <submittedName>
        <fullName evidence="1">Uncharacterized protein</fullName>
    </submittedName>
</protein>
<proteinExistence type="predicted"/>
<dbReference type="AlphaFoldDB" id="A0A819QZ70"/>
<evidence type="ECO:0000313" key="2">
    <source>
        <dbReference type="Proteomes" id="UP000663881"/>
    </source>
</evidence>
<sequence length="120" mass="13899">MFIKIVNEIDAISARNHQQRNMVSPSHNMESSHNALLNDPLYLSVSGELYSLNLAVGVNNIYSIDYVFLKNEPAFKKMLRDMVNQIDVILRRNHQQQNMGPLKYHVLLYCSILDDIRKLP</sequence>
<evidence type="ECO:0000313" key="1">
    <source>
        <dbReference type="EMBL" id="CAF4036318.1"/>
    </source>
</evidence>
<reference evidence="1" key="1">
    <citation type="submission" date="2021-02" db="EMBL/GenBank/DDBJ databases">
        <authorList>
            <person name="Nowell W R."/>
        </authorList>
    </citation>
    <scope>NUCLEOTIDE SEQUENCE</scope>
</reference>
<organism evidence="1 2">
    <name type="scientific">Adineta steineri</name>
    <dbReference type="NCBI Taxonomy" id="433720"/>
    <lineage>
        <taxon>Eukaryota</taxon>
        <taxon>Metazoa</taxon>
        <taxon>Spiralia</taxon>
        <taxon>Gnathifera</taxon>
        <taxon>Rotifera</taxon>
        <taxon>Eurotatoria</taxon>
        <taxon>Bdelloidea</taxon>
        <taxon>Adinetida</taxon>
        <taxon>Adinetidae</taxon>
        <taxon>Adineta</taxon>
    </lineage>
</organism>
<gene>
    <name evidence="1" type="ORF">OKA104_LOCUS31884</name>
</gene>
<comment type="caution">
    <text evidence="1">The sequence shown here is derived from an EMBL/GenBank/DDBJ whole genome shotgun (WGS) entry which is preliminary data.</text>
</comment>
<name>A0A819QZ70_9BILA</name>
<accession>A0A819QZ70</accession>
<dbReference type="EMBL" id="CAJOAY010003713">
    <property type="protein sequence ID" value="CAF4036318.1"/>
    <property type="molecule type" value="Genomic_DNA"/>
</dbReference>